<organism evidence="1 2">
    <name type="scientific">Aedes aegypti</name>
    <name type="common">Yellowfever mosquito</name>
    <name type="synonym">Culex aegypti</name>
    <dbReference type="NCBI Taxonomy" id="7159"/>
    <lineage>
        <taxon>Eukaryota</taxon>
        <taxon>Metazoa</taxon>
        <taxon>Ecdysozoa</taxon>
        <taxon>Arthropoda</taxon>
        <taxon>Hexapoda</taxon>
        <taxon>Insecta</taxon>
        <taxon>Pterygota</taxon>
        <taxon>Neoptera</taxon>
        <taxon>Endopterygota</taxon>
        <taxon>Diptera</taxon>
        <taxon>Nematocera</taxon>
        <taxon>Culicoidea</taxon>
        <taxon>Culicidae</taxon>
        <taxon>Culicinae</taxon>
        <taxon>Aedini</taxon>
        <taxon>Aedes</taxon>
        <taxon>Stegomyia</taxon>
    </lineage>
</organism>
<dbReference type="AlphaFoldDB" id="A0A6I8U7Z3"/>
<name>A0A6I8U7Z3_AEDAE</name>
<sequence length="141" mass="16239">MAAAGYAHFWTLVEREVGYVPKNIKFILNWTNYVNGALAELDDDQISLIEADMRKCLCGVSEELDECFHKFAYDPQKFHFLAGERAIMKLIAKTLKEKGMKHFFKKMDTQNIAETSNFSCEMAAAVPQKILEFYTKKVIKE</sequence>
<reference evidence="1" key="2">
    <citation type="submission" date="2020-05" db="UniProtKB">
        <authorList>
            <consortium name="EnsemblMetazoa"/>
        </authorList>
    </citation>
    <scope>IDENTIFICATION</scope>
    <source>
        <strain evidence="1">LVP_AGWG</strain>
    </source>
</reference>
<protein>
    <submittedName>
        <fullName evidence="1">Uncharacterized protein</fullName>
    </submittedName>
</protein>
<dbReference type="Proteomes" id="UP000008820">
    <property type="component" value="Chromosome 2"/>
</dbReference>
<proteinExistence type="predicted"/>
<keyword evidence="2" id="KW-1185">Reference proteome</keyword>
<evidence type="ECO:0000313" key="1">
    <source>
        <dbReference type="EnsemblMetazoa" id="AAEL025054-PA"/>
    </source>
</evidence>
<gene>
    <name evidence="1" type="primary">110676078</name>
</gene>
<dbReference type="InParanoid" id="A0A6I8U7Z3"/>
<reference evidence="1 2" key="1">
    <citation type="submission" date="2017-06" db="EMBL/GenBank/DDBJ databases">
        <title>Aedes aegypti genome working group (AGWG) sequencing and assembly.</title>
        <authorList>
            <consortium name="Aedes aegypti Genome Working Group (AGWG)"/>
            <person name="Matthews B.J."/>
        </authorList>
    </citation>
    <scope>NUCLEOTIDE SEQUENCE [LARGE SCALE GENOMIC DNA]</scope>
    <source>
        <strain evidence="1 2">LVP_AGWG</strain>
    </source>
</reference>
<dbReference type="EnsemblMetazoa" id="AAEL025054-RA">
    <property type="protein sequence ID" value="AAEL025054-PA"/>
    <property type="gene ID" value="AAEL025054"/>
</dbReference>
<evidence type="ECO:0000313" key="2">
    <source>
        <dbReference type="Proteomes" id="UP000008820"/>
    </source>
</evidence>
<accession>A0A6I8U7Z3</accession>